<dbReference type="GO" id="GO:0006952">
    <property type="term" value="P:defense response"/>
    <property type="evidence" value="ECO:0007669"/>
    <property type="project" value="UniProtKB-KW"/>
</dbReference>
<dbReference type="Pfam" id="PF03094">
    <property type="entry name" value="Mlo"/>
    <property type="match status" value="1"/>
</dbReference>
<gene>
    <name evidence="10" type="ORF">CJ030_MR8G027817</name>
</gene>
<dbReference type="EMBL" id="RXIC02000026">
    <property type="protein sequence ID" value="KAB1202888.1"/>
    <property type="molecule type" value="Genomic_DNA"/>
</dbReference>
<sequence length="245" mass="27972">GWHGYLWLSFLPLIIMLVLGTKLEVIVATMALQLQSQNSVIKGSPVVQPNDDHFWFNQPKFVLSLLHLVLFMNAFELAFFVWVTWQYGIKSCYHESTAIIIIRVVLAVTVQVLCSYITLPLYALVTQMGSQYKSTGLEEQTVHAIKQWYAETRDRRKNQQDFSQSGRDSSSNYESSSNRTIGSPESSSHRRILSFAHENTHRSNETEIVEESPEILQDDQLDDSHAMVSSDMVRIELSEISKAQN</sequence>
<dbReference type="InterPro" id="IPR004326">
    <property type="entry name" value="Mlo"/>
</dbReference>
<dbReference type="OrthoDB" id="1388414at2759"/>
<evidence type="ECO:0000313" key="10">
    <source>
        <dbReference type="EMBL" id="KAB1202888.1"/>
    </source>
</evidence>
<dbReference type="GO" id="GO:0016020">
    <property type="term" value="C:membrane"/>
    <property type="evidence" value="ECO:0007669"/>
    <property type="project" value="UniProtKB-SubCell"/>
</dbReference>
<comment type="caution">
    <text evidence="10">The sequence shown here is derived from an EMBL/GenBank/DDBJ whole genome shotgun (WGS) entry which is preliminary data.</text>
</comment>
<evidence type="ECO:0000256" key="9">
    <source>
        <dbReference type="SAM" id="Phobius"/>
    </source>
</evidence>
<feature type="region of interest" description="Disordered" evidence="8">
    <location>
        <begin position="156"/>
        <end position="190"/>
    </location>
</feature>
<accession>A0A6A1USV1</accession>
<evidence type="ECO:0000256" key="4">
    <source>
        <dbReference type="ARBA" id="ARBA00022821"/>
    </source>
</evidence>
<keyword evidence="3 9" id="KW-0812">Transmembrane</keyword>
<comment type="subcellular location">
    <subcellularLocation>
        <location evidence="1">Membrane</location>
        <topology evidence="1">Multi-pass membrane protein</topology>
    </subcellularLocation>
</comment>
<evidence type="ECO:0000313" key="11">
    <source>
        <dbReference type="Proteomes" id="UP000516437"/>
    </source>
</evidence>
<keyword evidence="7" id="KW-0568">Pathogenesis-related protein</keyword>
<comment type="similarity">
    <text evidence="2">Belongs to the MLO family.</text>
</comment>
<keyword evidence="6 9" id="KW-0472">Membrane</keyword>
<evidence type="ECO:0000256" key="1">
    <source>
        <dbReference type="ARBA" id="ARBA00004141"/>
    </source>
</evidence>
<keyword evidence="11" id="KW-1185">Reference proteome</keyword>
<evidence type="ECO:0000256" key="5">
    <source>
        <dbReference type="ARBA" id="ARBA00022989"/>
    </source>
</evidence>
<evidence type="ECO:0000256" key="2">
    <source>
        <dbReference type="ARBA" id="ARBA00006574"/>
    </source>
</evidence>
<keyword evidence="5 9" id="KW-1133">Transmembrane helix</keyword>
<protein>
    <submittedName>
        <fullName evidence="10">MLO-like protein 3</fullName>
    </submittedName>
</protein>
<evidence type="ECO:0000256" key="6">
    <source>
        <dbReference type="ARBA" id="ARBA00023136"/>
    </source>
</evidence>
<proteinExistence type="inferred from homology"/>
<name>A0A6A1USV1_9ROSI</name>
<feature type="non-terminal residue" evidence="10">
    <location>
        <position position="245"/>
    </location>
</feature>
<evidence type="ECO:0000256" key="8">
    <source>
        <dbReference type="SAM" id="MobiDB-lite"/>
    </source>
</evidence>
<feature type="transmembrane region" description="Helical" evidence="9">
    <location>
        <begin position="97"/>
        <end position="125"/>
    </location>
</feature>
<evidence type="ECO:0000256" key="7">
    <source>
        <dbReference type="ARBA" id="ARBA00023265"/>
    </source>
</evidence>
<evidence type="ECO:0000256" key="3">
    <source>
        <dbReference type="ARBA" id="ARBA00022692"/>
    </source>
</evidence>
<dbReference type="PANTHER" id="PTHR31942:SF89">
    <property type="entry name" value="MLO-LIKE PROTEIN 3"/>
    <property type="match status" value="1"/>
</dbReference>
<dbReference type="Proteomes" id="UP000516437">
    <property type="component" value="Chromosome 8"/>
</dbReference>
<dbReference type="PANTHER" id="PTHR31942">
    <property type="entry name" value="MLO-LIKE PROTEIN 1"/>
    <property type="match status" value="1"/>
</dbReference>
<feature type="transmembrane region" description="Helical" evidence="9">
    <location>
        <begin position="6"/>
        <end position="32"/>
    </location>
</feature>
<feature type="compositionally biased region" description="Low complexity" evidence="8">
    <location>
        <begin position="165"/>
        <end position="177"/>
    </location>
</feature>
<dbReference type="AlphaFoldDB" id="A0A6A1USV1"/>
<feature type="transmembrane region" description="Helical" evidence="9">
    <location>
        <begin position="61"/>
        <end position="85"/>
    </location>
</feature>
<organism evidence="10 11">
    <name type="scientific">Morella rubra</name>
    <name type="common">Chinese bayberry</name>
    <dbReference type="NCBI Taxonomy" id="262757"/>
    <lineage>
        <taxon>Eukaryota</taxon>
        <taxon>Viridiplantae</taxon>
        <taxon>Streptophyta</taxon>
        <taxon>Embryophyta</taxon>
        <taxon>Tracheophyta</taxon>
        <taxon>Spermatophyta</taxon>
        <taxon>Magnoliopsida</taxon>
        <taxon>eudicotyledons</taxon>
        <taxon>Gunneridae</taxon>
        <taxon>Pentapetalae</taxon>
        <taxon>rosids</taxon>
        <taxon>fabids</taxon>
        <taxon>Fagales</taxon>
        <taxon>Myricaceae</taxon>
        <taxon>Morella</taxon>
    </lineage>
</organism>
<reference evidence="10 11" key="1">
    <citation type="journal article" date="2019" name="Plant Biotechnol. J.">
        <title>The red bayberry genome and genetic basis of sex determination.</title>
        <authorList>
            <person name="Jia H.M."/>
            <person name="Jia H.J."/>
            <person name="Cai Q.L."/>
            <person name="Wang Y."/>
            <person name="Zhao H.B."/>
            <person name="Yang W.F."/>
            <person name="Wang G.Y."/>
            <person name="Li Y.H."/>
            <person name="Zhan D.L."/>
            <person name="Shen Y.T."/>
            <person name="Niu Q.F."/>
            <person name="Chang L."/>
            <person name="Qiu J."/>
            <person name="Zhao L."/>
            <person name="Xie H.B."/>
            <person name="Fu W.Y."/>
            <person name="Jin J."/>
            <person name="Li X.W."/>
            <person name="Jiao Y."/>
            <person name="Zhou C.C."/>
            <person name="Tu T."/>
            <person name="Chai C.Y."/>
            <person name="Gao J.L."/>
            <person name="Fan L.J."/>
            <person name="van de Weg E."/>
            <person name="Wang J.Y."/>
            <person name="Gao Z.S."/>
        </authorList>
    </citation>
    <scope>NUCLEOTIDE SEQUENCE [LARGE SCALE GENOMIC DNA]</scope>
    <source>
        <tissue evidence="10">Leaves</tissue>
    </source>
</reference>
<keyword evidence="4" id="KW-0611">Plant defense</keyword>